<comment type="similarity">
    <text evidence="1">Belongs to the metallo-dependent hydrolases superfamily. TatD-type hydrolase family.</text>
</comment>
<accession>A0A7I8VGT9</accession>
<feature type="compositionally biased region" description="Basic and acidic residues" evidence="3">
    <location>
        <begin position="7"/>
        <end position="19"/>
    </location>
</feature>
<dbReference type="PANTHER" id="PTHR46363">
    <property type="entry name" value="DEOXYRIBONUCLEASE TATDN2-RELATED"/>
    <property type="match status" value="1"/>
</dbReference>
<evidence type="ECO:0000256" key="2">
    <source>
        <dbReference type="ARBA" id="ARBA00022801"/>
    </source>
</evidence>
<keyword evidence="5" id="KW-1185">Reference proteome</keyword>
<dbReference type="EMBL" id="CAJFCJ010000006">
    <property type="protein sequence ID" value="CAD5115566.1"/>
    <property type="molecule type" value="Genomic_DNA"/>
</dbReference>
<gene>
    <name evidence="4" type="ORF">DGYR_LOCUS4294</name>
</gene>
<dbReference type="InterPro" id="IPR001130">
    <property type="entry name" value="TatD-like"/>
</dbReference>
<dbReference type="AlphaFoldDB" id="A0A7I8VGT9"/>
<dbReference type="PROSITE" id="PS01137">
    <property type="entry name" value="TATD_1"/>
    <property type="match status" value="1"/>
</dbReference>
<dbReference type="Pfam" id="PF01026">
    <property type="entry name" value="TatD_DNase"/>
    <property type="match status" value="1"/>
</dbReference>
<protein>
    <submittedName>
        <fullName evidence="4">DgyrCDS4528</fullName>
    </submittedName>
</protein>
<evidence type="ECO:0000313" key="5">
    <source>
        <dbReference type="Proteomes" id="UP000549394"/>
    </source>
</evidence>
<dbReference type="PROSITE" id="PS01090">
    <property type="entry name" value="TATD_2"/>
    <property type="match status" value="1"/>
</dbReference>
<dbReference type="PANTHER" id="PTHR46363:SF1">
    <property type="entry name" value="DEOXYRIBONUCLEASE TATDN2-RELATED"/>
    <property type="match status" value="1"/>
</dbReference>
<comment type="caution">
    <text evidence="4">The sequence shown here is derived from an EMBL/GenBank/DDBJ whole genome shotgun (WGS) entry which is preliminary data.</text>
</comment>
<evidence type="ECO:0000313" key="4">
    <source>
        <dbReference type="EMBL" id="CAD5115566.1"/>
    </source>
</evidence>
<feature type="region of interest" description="Disordered" evidence="3">
    <location>
        <begin position="167"/>
        <end position="203"/>
    </location>
</feature>
<organism evidence="4 5">
    <name type="scientific">Dimorphilus gyrociliatus</name>
    <dbReference type="NCBI Taxonomy" id="2664684"/>
    <lineage>
        <taxon>Eukaryota</taxon>
        <taxon>Metazoa</taxon>
        <taxon>Spiralia</taxon>
        <taxon>Lophotrochozoa</taxon>
        <taxon>Annelida</taxon>
        <taxon>Polychaeta</taxon>
        <taxon>Polychaeta incertae sedis</taxon>
        <taxon>Dinophilidae</taxon>
        <taxon>Dimorphilus</taxon>
    </lineage>
</organism>
<feature type="compositionally biased region" description="Basic and acidic residues" evidence="3">
    <location>
        <begin position="183"/>
        <end position="203"/>
    </location>
</feature>
<name>A0A7I8VGT9_9ANNE</name>
<feature type="region of interest" description="Disordered" evidence="3">
    <location>
        <begin position="1"/>
        <end position="24"/>
    </location>
</feature>
<reference evidence="4 5" key="1">
    <citation type="submission" date="2020-08" db="EMBL/GenBank/DDBJ databases">
        <authorList>
            <person name="Hejnol A."/>
        </authorList>
    </citation>
    <scope>NUCLEOTIDE SEQUENCE [LARGE SCALE GENOMIC DNA]</scope>
</reference>
<dbReference type="CDD" id="cd01310">
    <property type="entry name" value="TatD_DNAse"/>
    <property type="match status" value="1"/>
</dbReference>
<dbReference type="InterPro" id="IPR018228">
    <property type="entry name" value="DNase_TatD-rel_CS"/>
</dbReference>
<dbReference type="Gene3D" id="3.20.20.140">
    <property type="entry name" value="Metal-dependent hydrolases"/>
    <property type="match status" value="1"/>
</dbReference>
<proteinExistence type="inferred from homology"/>
<dbReference type="InterPro" id="IPR032466">
    <property type="entry name" value="Metal_Hydrolase"/>
</dbReference>
<evidence type="ECO:0000256" key="1">
    <source>
        <dbReference type="ARBA" id="ARBA00009275"/>
    </source>
</evidence>
<evidence type="ECO:0000256" key="3">
    <source>
        <dbReference type="SAM" id="MobiDB-lite"/>
    </source>
</evidence>
<keyword evidence="2" id="KW-0378">Hydrolase</keyword>
<dbReference type="SUPFAM" id="SSF51556">
    <property type="entry name" value="Metallo-dependent hydrolases"/>
    <property type="match status" value="1"/>
</dbReference>
<sequence>MFRKPYIKTDSDSEDDHPVKSQRLSKISEGKKFKTLTDNSTSTSLKKFTNYESSIDSDSEILAKPRNKFMTLSRAAKSKLSFTISKSDSMKSISKVRNEAIKAFMAASNEICSEKDSSKTCLKPISRSELSKSEMSKIKPIIGKIPHKQKPTAEHKSFESIVNTTATSSLSQSMEDQSEIEFEEPKKPSVSRSKEKYLSKDREKNLRRSLEAYSHGENEVSSYPFEKPTSRKQNRMCLPSYLNPFQRFAQRSNMGNVTYNPMSEFMTKYESLSESYFDTHCHPDYILKQQEYTGSFESYMNDNAMSTPKTYKGCLAIFCDPKEFKCNPHALWNQTLKVSNVYGSVGCHPKKAKYYRPYHDNILEEMLDHPKCKAIGEIGLDYSGSFAMDEEIQKRILHKHLKMAIKKKKPIVIHSRDADDDIVQELLKHDLRLHKIHRHCFTGNVQTMKNWLQIFPKSFVGFTPLVTYDNSQRCLNIRECVKEIPLNKLLIETDSPYFLPSEIPKNYFDNNTSYPPMAVTVAAEIASIRGITTDEVLFHCRRNVREMYGIIY</sequence>
<dbReference type="GO" id="GO:0016788">
    <property type="term" value="F:hydrolase activity, acting on ester bonds"/>
    <property type="evidence" value="ECO:0007669"/>
    <property type="project" value="InterPro"/>
</dbReference>
<dbReference type="OrthoDB" id="9980814at2759"/>
<dbReference type="Proteomes" id="UP000549394">
    <property type="component" value="Unassembled WGS sequence"/>
</dbReference>